<dbReference type="Gene3D" id="3.30.750.24">
    <property type="entry name" value="STAS domain"/>
    <property type="match status" value="1"/>
</dbReference>
<protein>
    <recommendedName>
        <fullName evidence="3">STAS domain-containing protein</fullName>
    </recommendedName>
</protein>
<sequence>MIRITLMDTAEKHTTMKVEGRIVSDWIEVMETEFKNLLAEGKIVALDLSEVTFVEPEGVHMIRGILDKGCVLSSCPLFIHHVLFTQITS</sequence>
<dbReference type="KEGG" id="nneo:PQG83_10345"/>
<dbReference type="AlphaFoldDB" id="A0AA96GU41"/>
<keyword evidence="2" id="KW-1185">Reference proteome</keyword>
<name>A0AA96GU41_9BACT</name>
<evidence type="ECO:0008006" key="3">
    <source>
        <dbReference type="Google" id="ProtNLM"/>
    </source>
</evidence>
<dbReference type="InterPro" id="IPR036513">
    <property type="entry name" value="STAS_dom_sf"/>
</dbReference>
<evidence type="ECO:0000313" key="1">
    <source>
        <dbReference type="EMBL" id="WNM64129.1"/>
    </source>
</evidence>
<gene>
    <name evidence="1" type="ORF">PQG83_10345</name>
</gene>
<proteinExistence type="predicted"/>
<reference evidence="1 2" key="1">
    <citation type="submission" date="2023-01" db="EMBL/GenBank/DDBJ databases">
        <title>Cultivation and genomic characterization of new, ubiquitous marine nitrite-oxidizing bacteria from the Nitrospirales.</title>
        <authorList>
            <person name="Mueller A.J."/>
            <person name="Daebeler A."/>
            <person name="Herbold C.W."/>
            <person name="Kirkegaard R.H."/>
            <person name="Daims H."/>
        </authorList>
    </citation>
    <scope>NUCLEOTIDE SEQUENCE [LARGE SCALE GENOMIC DNA]</scope>
    <source>
        <strain evidence="1 2">DK</strain>
    </source>
</reference>
<organism evidence="1 2">
    <name type="scientific">Candidatus Nitrospira neomarina</name>
    <dbReference type="NCBI Taxonomy" id="3020899"/>
    <lineage>
        <taxon>Bacteria</taxon>
        <taxon>Pseudomonadati</taxon>
        <taxon>Nitrospirota</taxon>
        <taxon>Nitrospiria</taxon>
        <taxon>Nitrospirales</taxon>
        <taxon>Nitrospiraceae</taxon>
        <taxon>Nitrospira</taxon>
    </lineage>
</organism>
<dbReference type="RefSeq" id="WP_312749087.1">
    <property type="nucleotide sequence ID" value="NZ_CP116968.1"/>
</dbReference>
<evidence type="ECO:0000313" key="2">
    <source>
        <dbReference type="Proteomes" id="UP001302494"/>
    </source>
</evidence>
<dbReference type="EMBL" id="CP116968">
    <property type="protein sequence ID" value="WNM64129.1"/>
    <property type="molecule type" value="Genomic_DNA"/>
</dbReference>
<accession>A0AA96GU41</accession>
<dbReference type="Proteomes" id="UP001302494">
    <property type="component" value="Chromosome"/>
</dbReference>
<dbReference type="SUPFAM" id="SSF52091">
    <property type="entry name" value="SpoIIaa-like"/>
    <property type="match status" value="1"/>
</dbReference>